<accession>A0AA38WCN2</accession>
<comment type="caution">
    <text evidence="1">The sequence shown here is derived from an EMBL/GenBank/DDBJ whole genome shotgun (WGS) entry which is preliminary data.</text>
</comment>
<dbReference type="AlphaFoldDB" id="A0AA38WCN2"/>
<organism evidence="1 2">
    <name type="scientific">Centaurea solstitialis</name>
    <name type="common">yellow star-thistle</name>
    <dbReference type="NCBI Taxonomy" id="347529"/>
    <lineage>
        <taxon>Eukaryota</taxon>
        <taxon>Viridiplantae</taxon>
        <taxon>Streptophyta</taxon>
        <taxon>Embryophyta</taxon>
        <taxon>Tracheophyta</taxon>
        <taxon>Spermatophyta</taxon>
        <taxon>Magnoliopsida</taxon>
        <taxon>eudicotyledons</taxon>
        <taxon>Gunneridae</taxon>
        <taxon>Pentapetalae</taxon>
        <taxon>asterids</taxon>
        <taxon>campanulids</taxon>
        <taxon>Asterales</taxon>
        <taxon>Asteraceae</taxon>
        <taxon>Carduoideae</taxon>
        <taxon>Cardueae</taxon>
        <taxon>Centaureinae</taxon>
        <taxon>Centaurea</taxon>
    </lineage>
</organism>
<dbReference type="InterPro" id="IPR006912">
    <property type="entry name" value="Harbinger_derived_prot"/>
</dbReference>
<protein>
    <submittedName>
        <fullName evidence="1">Uncharacterized protein</fullName>
    </submittedName>
</protein>
<keyword evidence="2" id="KW-1185">Reference proteome</keyword>
<evidence type="ECO:0000313" key="2">
    <source>
        <dbReference type="Proteomes" id="UP001172457"/>
    </source>
</evidence>
<dbReference type="Proteomes" id="UP001172457">
    <property type="component" value="Chromosome 5"/>
</dbReference>
<dbReference type="PANTHER" id="PTHR47150">
    <property type="entry name" value="OS12G0169200 PROTEIN"/>
    <property type="match status" value="1"/>
</dbReference>
<gene>
    <name evidence="1" type="ORF">OSB04_019733</name>
</gene>
<dbReference type="EMBL" id="JARYMX010000005">
    <property type="protein sequence ID" value="KAJ9547190.1"/>
    <property type="molecule type" value="Genomic_DNA"/>
</dbReference>
<reference evidence="1" key="1">
    <citation type="submission" date="2023-03" db="EMBL/GenBank/DDBJ databases">
        <title>Chromosome-scale reference genome and RAD-based genetic map of yellow starthistle (Centaurea solstitialis) reveal putative structural variation and QTLs associated with invader traits.</title>
        <authorList>
            <person name="Reatini B."/>
            <person name="Cang F.A."/>
            <person name="Jiang Q."/>
            <person name="Mckibben M.T.W."/>
            <person name="Barker M.S."/>
            <person name="Rieseberg L.H."/>
            <person name="Dlugosch K.M."/>
        </authorList>
    </citation>
    <scope>NUCLEOTIDE SEQUENCE</scope>
    <source>
        <strain evidence="1">CAN-66</strain>
        <tissue evidence="1">Leaf</tissue>
    </source>
</reference>
<dbReference type="PANTHER" id="PTHR47150:SF4">
    <property type="entry name" value="HARBINGER TRANSPOSASE-DERIVED PROTEIN-RELATED"/>
    <property type="match status" value="1"/>
</dbReference>
<dbReference type="Pfam" id="PF04827">
    <property type="entry name" value="Plant_tran"/>
    <property type="match status" value="2"/>
</dbReference>
<proteinExistence type="predicted"/>
<name>A0AA38WCN2_9ASTR</name>
<evidence type="ECO:0000313" key="1">
    <source>
        <dbReference type="EMBL" id="KAJ9547190.1"/>
    </source>
</evidence>
<sequence length="167" mass="19069">MAYGISGDAFDEYACMGEKTSRDCLNNFCTTITEVYGQLYLRKPSYQDIQQLYAAHEARHEFLGMLGNLDCMHWDWGNFPVRGLHRVEFRVSRILRIGLFTFESFLGQFKRGDQSYPSIILEAAASQDTWIWRAFFGFAGAMNALNVLGQSPVFDDVYDGKAPECPF</sequence>